<proteinExistence type="predicted"/>
<dbReference type="GO" id="GO:0003700">
    <property type="term" value="F:DNA-binding transcription factor activity"/>
    <property type="evidence" value="ECO:0007669"/>
    <property type="project" value="TreeGrafter"/>
</dbReference>
<keyword evidence="3" id="KW-0804">Transcription</keyword>
<dbReference type="Pfam" id="PF00440">
    <property type="entry name" value="TetR_N"/>
    <property type="match status" value="1"/>
</dbReference>
<protein>
    <submittedName>
        <fullName evidence="6">TetR/AcrR family transcriptional regulator</fullName>
    </submittedName>
</protein>
<feature type="domain" description="HTH tetR-type" evidence="5">
    <location>
        <begin position="11"/>
        <end position="71"/>
    </location>
</feature>
<keyword evidence="7" id="KW-1185">Reference proteome</keyword>
<evidence type="ECO:0000256" key="2">
    <source>
        <dbReference type="ARBA" id="ARBA00023125"/>
    </source>
</evidence>
<dbReference type="InterPro" id="IPR036271">
    <property type="entry name" value="Tet_transcr_reg_TetR-rel_C_sf"/>
</dbReference>
<dbReference type="InterPro" id="IPR009057">
    <property type="entry name" value="Homeodomain-like_sf"/>
</dbReference>
<evidence type="ECO:0000313" key="6">
    <source>
        <dbReference type="EMBL" id="QDH70236.1"/>
    </source>
</evidence>
<keyword evidence="1" id="KW-0805">Transcription regulation</keyword>
<gene>
    <name evidence="6" type="ORF">FKV23_09120</name>
</gene>
<dbReference type="Proteomes" id="UP000317199">
    <property type="component" value="Chromosome"/>
</dbReference>
<dbReference type="InterPro" id="IPR001647">
    <property type="entry name" value="HTH_TetR"/>
</dbReference>
<dbReference type="PANTHER" id="PTHR30055:SF234">
    <property type="entry name" value="HTH-TYPE TRANSCRIPTIONAL REGULATOR BETI"/>
    <property type="match status" value="1"/>
</dbReference>
<name>A0A514BS74_9GAMM</name>
<accession>A0A514BS74</accession>
<evidence type="ECO:0000313" key="7">
    <source>
        <dbReference type="Proteomes" id="UP000317199"/>
    </source>
</evidence>
<evidence type="ECO:0000256" key="3">
    <source>
        <dbReference type="ARBA" id="ARBA00023163"/>
    </source>
</evidence>
<dbReference type="KEGG" id="lyj:FKV23_09120"/>
<dbReference type="PROSITE" id="PS50977">
    <property type="entry name" value="HTH_TETR_2"/>
    <property type="match status" value="1"/>
</dbReference>
<dbReference type="EMBL" id="CP041242">
    <property type="protein sequence ID" value="QDH70236.1"/>
    <property type="molecule type" value="Genomic_DNA"/>
</dbReference>
<dbReference type="PROSITE" id="PS01081">
    <property type="entry name" value="HTH_TETR_1"/>
    <property type="match status" value="1"/>
</dbReference>
<organism evidence="6 7">
    <name type="scientific">Marilutibacter alkalisoli</name>
    <dbReference type="NCBI Taxonomy" id="2591633"/>
    <lineage>
        <taxon>Bacteria</taxon>
        <taxon>Pseudomonadati</taxon>
        <taxon>Pseudomonadota</taxon>
        <taxon>Gammaproteobacteria</taxon>
        <taxon>Lysobacterales</taxon>
        <taxon>Lysobacteraceae</taxon>
        <taxon>Marilutibacter</taxon>
    </lineage>
</organism>
<sequence length="206" mass="24581">MPRPRFHKLDLQRREQILEIAGEEFATHGYDQASLNRIIERLGLSKGQFYYYFDDKIDLFQAVMDWAWALGVPEEIGDFSHLQADTFWPTLERLSERSRALLRERPWYVGVWRPLYHPPADPRARQVAQEKIEQVDAIRITFMRHGQKIGCIRDDMPGDLLMTAIFSLRAAIDRWFVDHWDELTAEQRDTLPRLMLDMFRRMFEEP</sequence>
<dbReference type="GO" id="GO:0000976">
    <property type="term" value="F:transcription cis-regulatory region binding"/>
    <property type="evidence" value="ECO:0007669"/>
    <property type="project" value="TreeGrafter"/>
</dbReference>
<dbReference type="PRINTS" id="PR00455">
    <property type="entry name" value="HTHTETR"/>
</dbReference>
<feature type="DNA-binding region" description="H-T-H motif" evidence="4">
    <location>
        <begin position="34"/>
        <end position="53"/>
    </location>
</feature>
<dbReference type="Gene3D" id="1.10.357.10">
    <property type="entry name" value="Tetracycline Repressor, domain 2"/>
    <property type="match status" value="1"/>
</dbReference>
<evidence type="ECO:0000259" key="5">
    <source>
        <dbReference type="PROSITE" id="PS50977"/>
    </source>
</evidence>
<dbReference type="PANTHER" id="PTHR30055">
    <property type="entry name" value="HTH-TYPE TRANSCRIPTIONAL REGULATOR RUTR"/>
    <property type="match status" value="1"/>
</dbReference>
<keyword evidence="2 4" id="KW-0238">DNA-binding</keyword>
<dbReference type="SUPFAM" id="SSF48498">
    <property type="entry name" value="Tetracyclin repressor-like, C-terminal domain"/>
    <property type="match status" value="1"/>
</dbReference>
<dbReference type="InterPro" id="IPR023772">
    <property type="entry name" value="DNA-bd_HTH_TetR-type_CS"/>
</dbReference>
<dbReference type="OrthoDB" id="9798857at2"/>
<evidence type="ECO:0000256" key="4">
    <source>
        <dbReference type="PROSITE-ProRule" id="PRU00335"/>
    </source>
</evidence>
<evidence type="ECO:0000256" key="1">
    <source>
        <dbReference type="ARBA" id="ARBA00023015"/>
    </source>
</evidence>
<reference evidence="6 7" key="1">
    <citation type="submission" date="2019-06" db="EMBL/GenBank/DDBJ databases">
        <title>Lysobacter alkalisoli sp. nov. isolated from saline-alkali soil.</title>
        <authorList>
            <person name="Sun J.-Q."/>
            <person name="Xu L."/>
        </authorList>
    </citation>
    <scope>NUCLEOTIDE SEQUENCE [LARGE SCALE GENOMIC DNA]</scope>
    <source>
        <strain evidence="6 7">SJ-36</strain>
    </source>
</reference>
<dbReference type="AlphaFoldDB" id="A0A514BS74"/>
<dbReference type="InterPro" id="IPR050109">
    <property type="entry name" value="HTH-type_TetR-like_transc_reg"/>
</dbReference>
<dbReference type="SUPFAM" id="SSF46689">
    <property type="entry name" value="Homeodomain-like"/>
    <property type="match status" value="1"/>
</dbReference>
<dbReference type="RefSeq" id="WP_141623571.1">
    <property type="nucleotide sequence ID" value="NZ_CP041242.1"/>
</dbReference>